<dbReference type="Proteomes" id="UP001501759">
    <property type="component" value="Unassembled WGS sequence"/>
</dbReference>
<evidence type="ECO:0000259" key="1">
    <source>
        <dbReference type="Pfam" id="PF07228"/>
    </source>
</evidence>
<dbReference type="EMBL" id="BAABKB010000004">
    <property type="protein sequence ID" value="GAA5004304.1"/>
    <property type="molecule type" value="Genomic_DNA"/>
</dbReference>
<name>A0ABP9IQK6_9ACTN</name>
<protein>
    <recommendedName>
        <fullName evidence="1">PPM-type phosphatase domain-containing protein</fullName>
    </recommendedName>
</protein>
<keyword evidence="3" id="KW-1185">Reference proteome</keyword>
<comment type="caution">
    <text evidence="2">The sequence shown here is derived from an EMBL/GenBank/DDBJ whole genome shotgun (WGS) entry which is preliminary data.</text>
</comment>
<dbReference type="RefSeq" id="WP_345645963.1">
    <property type="nucleotide sequence ID" value="NZ_BAABKB010000004.1"/>
</dbReference>
<sequence>MLPAAKSTWCARTTTHVGDLGAFSRCTAAATASYTDGLIEDRSLRLDLEQGITVLRRAVHRTDAPLDDLCDALMSARPADSADDTTLLVTRLTRLQPVTATGSEAQTVD</sequence>
<dbReference type="Pfam" id="PF07228">
    <property type="entry name" value="SpoIIE"/>
    <property type="match status" value="1"/>
</dbReference>
<dbReference type="InterPro" id="IPR001932">
    <property type="entry name" value="PPM-type_phosphatase-like_dom"/>
</dbReference>
<organism evidence="2 3">
    <name type="scientific">Streptomyces siamensis</name>
    <dbReference type="NCBI Taxonomy" id="1274986"/>
    <lineage>
        <taxon>Bacteria</taxon>
        <taxon>Bacillati</taxon>
        <taxon>Actinomycetota</taxon>
        <taxon>Actinomycetes</taxon>
        <taxon>Kitasatosporales</taxon>
        <taxon>Streptomycetaceae</taxon>
        <taxon>Streptomyces</taxon>
    </lineage>
</organism>
<evidence type="ECO:0000313" key="3">
    <source>
        <dbReference type="Proteomes" id="UP001501759"/>
    </source>
</evidence>
<dbReference type="InterPro" id="IPR036457">
    <property type="entry name" value="PPM-type-like_dom_sf"/>
</dbReference>
<feature type="domain" description="PPM-type phosphatase" evidence="1">
    <location>
        <begin position="33"/>
        <end position="92"/>
    </location>
</feature>
<accession>A0ABP9IQK6</accession>
<proteinExistence type="predicted"/>
<evidence type="ECO:0000313" key="2">
    <source>
        <dbReference type="EMBL" id="GAA5004304.1"/>
    </source>
</evidence>
<reference evidence="3" key="1">
    <citation type="journal article" date="2019" name="Int. J. Syst. Evol. Microbiol.">
        <title>The Global Catalogue of Microorganisms (GCM) 10K type strain sequencing project: providing services to taxonomists for standard genome sequencing and annotation.</title>
        <authorList>
            <consortium name="The Broad Institute Genomics Platform"/>
            <consortium name="The Broad Institute Genome Sequencing Center for Infectious Disease"/>
            <person name="Wu L."/>
            <person name="Ma J."/>
        </authorList>
    </citation>
    <scope>NUCLEOTIDE SEQUENCE [LARGE SCALE GENOMIC DNA]</scope>
    <source>
        <strain evidence="3">JCM 18409</strain>
    </source>
</reference>
<gene>
    <name evidence="2" type="ORF">GCM10023335_20420</name>
</gene>
<dbReference type="Gene3D" id="3.60.40.10">
    <property type="entry name" value="PPM-type phosphatase domain"/>
    <property type="match status" value="1"/>
</dbReference>